<feature type="signal peptide" evidence="6">
    <location>
        <begin position="1"/>
        <end position="15"/>
    </location>
</feature>
<dbReference type="PANTHER" id="PTHR48043">
    <property type="entry name" value="EG:EG0003.4 PROTEIN-RELATED"/>
    <property type="match status" value="1"/>
</dbReference>
<accession>A0A9N9WN54</accession>
<keyword evidence="5" id="KW-0472">Membrane</keyword>
<keyword evidence="5" id="KW-0812">Transmembrane</keyword>
<dbReference type="CDD" id="cd03784">
    <property type="entry name" value="GT1_Gtf-like"/>
    <property type="match status" value="1"/>
</dbReference>
<dbReference type="InterPro" id="IPR002213">
    <property type="entry name" value="UDP_glucos_trans"/>
</dbReference>
<comment type="subcellular location">
    <subcellularLocation>
        <location evidence="5">Membrane</location>
        <topology evidence="5">Single-pass membrane protein</topology>
    </subcellularLocation>
</comment>
<evidence type="ECO:0000256" key="1">
    <source>
        <dbReference type="ARBA" id="ARBA00009995"/>
    </source>
</evidence>
<evidence type="ECO:0000256" key="5">
    <source>
        <dbReference type="RuleBase" id="RU362059"/>
    </source>
</evidence>
<proteinExistence type="inferred from homology"/>
<keyword evidence="8" id="KW-1185">Reference proteome</keyword>
<comment type="similarity">
    <text evidence="1 4">Belongs to the UDP-glycosyltransferase family.</text>
</comment>
<dbReference type="OrthoDB" id="5835829at2759"/>
<feature type="chain" id="PRO_5040294567" description="UDP-glucuronosyltransferase" evidence="6">
    <location>
        <begin position="16"/>
        <end position="513"/>
    </location>
</feature>
<keyword evidence="2 4" id="KW-0328">Glycosyltransferase</keyword>
<keyword evidence="6" id="KW-0732">Signal</keyword>
<dbReference type="Proteomes" id="UP001153620">
    <property type="component" value="Chromosome 1"/>
</dbReference>
<dbReference type="PROSITE" id="PS00375">
    <property type="entry name" value="UDPGT"/>
    <property type="match status" value="1"/>
</dbReference>
<evidence type="ECO:0000256" key="3">
    <source>
        <dbReference type="ARBA" id="ARBA00022679"/>
    </source>
</evidence>
<dbReference type="PANTHER" id="PTHR48043:SF145">
    <property type="entry name" value="FI06409P-RELATED"/>
    <property type="match status" value="1"/>
</dbReference>
<dbReference type="InterPro" id="IPR050271">
    <property type="entry name" value="UDP-glycosyltransferase"/>
</dbReference>
<sequence>MKFFIFLIVLQASKASKILGIFPTPSISHQIGFHVLMKDLAARGHELTILTTDAIKIENPNVTQIDLHSAYEVFKREFNFVKISKSDMDEADHIEYFSWITEIFLDEELSHAEVQKLIVDKNKYEFDVMIIEHIYYTPMLAFAELYDIPVIGISTTDMFNENHEMIGNSANIVLHPEIMFPFVQGRLNFQERLKCLKYLLKYKFRIQPSHNIKMKRIVEKHFPTVNPDLEKLNNRIEFLIVNAHPVMGYIRPILPNTVQIGFMHIEAPKPLKDGPLKHFLDNSEHGVIYMSFGSNVQSTDLSSEIKGMFLNTFKRLKYDFIWKFENDDLPEKPENVMIQKWLPQADLLAHPNIKLFITHGGQQSMEETIDRAVPTIVIPFIGDQPANAKRMEQKEIGKHLELKSLTSEKLKSTILEMLKPKYKEKIQKLRELVYDQPMAPRDKAIWCIEYVIRYKGAKHFHYIGKDVPFYEKYFLDFAAIGISTVCVLMLAGYYAVKKLFFAKTVKNKRNKLE</sequence>
<name>A0A9N9WN54_9DIPT</name>
<gene>
    <name evidence="7" type="ORF">CHIRRI_LOCUS2693</name>
</gene>
<evidence type="ECO:0000256" key="6">
    <source>
        <dbReference type="SAM" id="SignalP"/>
    </source>
</evidence>
<reference evidence="7" key="1">
    <citation type="submission" date="2022-01" db="EMBL/GenBank/DDBJ databases">
        <authorList>
            <person name="King R."/>
        </authorList>
    </citation>
    <scope>NUCLEOTIDE SEQUENCE</scope>
</reference>
<dbReference type="AlphaFoldDB" id="A0A9N9WN54"/>
<dbReference type="FunFam" id="3.40.50.2000:FF:000050">
    <property type="entry name" value="UDP-glucuronosyltransferase"/>
    <property type="match status" value="1"/>
</dbReference>
<dbReference type="InterPro" id="IPR035595">
    <property type="entry name" value="UDP_glycos_trans_CS"/>
</dbReference>
<dbReference type="EC" id="2.4.1.17" evidence="5"/>
<evidence type="ECO:0000313" key="8">
    <source>
        <dbReference type="Proteomes" id="UP001153620"/>
    </source>
</evidence>
<dbReference type="SUPFAM" id="SSF53756">
    <property type="entry name" value="UDP-Glycosyltransferase/glycogen phosphorylase"/>
    <property type="match status" value="1"/>
</dbReference>
<dbReference type="GO" id="GO:0015020">
    <property type="term" value="F:glucuronosyltransferase activity"/>
    <property type="evidence" value="ECO:0007669"/>
    <property type="project" value="UniProtKB-EC"/>
</dbReference>
<dbReference type="Pfam" id="PF00201">
    <property type="entry name" value="UDPGT"/>
    <property type="match status" value="1"/>
</dbReference>
<protein>
    <recommendedName>
        <fullName evidence="5">UDP-glucuronosyltransferase</fullName>
        <ecNumber evidence="5">2.4.1.17</ecNumber>
    </recommendedName>
</protein>
<keyword evidence="3 4" id="KW-0808">Transferase</keyword>
<keyword evidence="5" id="KW-1133">Transmembrane helix</keyword>
<dbReference type="EMBL" id="OU895877">
    <property type="protein sequence ID" value="CAG9799735.1"/>
    <property type="molecule type" value="Genomic_DNA"/>
</dbReference>
<feature type="transmembrane region" description="Helical" evidence="5">
    <location>
        <begin position="473"/>
        <end position="496"/>
    </location>
</feature>
<dbReference type="GO" id="GO:0016020">
    <property type="term" value="C:membrane"/>
    <property type="evidence" value="ECO:0007669"/>
    <property type="project" value="UniProtKB-SubCell"/>
</dbReference>
<comment type="catalytic activity">
    <reaction evidence="5">
        <text>glucuronate acceptor + UDP-alpha-D-glucuronate = acceptor beta-D-glucuronoside + UDP + H(+)</text>
        <dbReference type="Rhea" id="RHEA:21032"/>
        <dbReference type="ChEBI" id="CHEBI:15378"/>
        <dbReference type="ChEBI" id="CHEBI:58052"/>
        <dbReference type="ChEBI" id="CHEBI:58223"/>
        <dbReference type="ChEBI" id="CHEBI:132367"/>
        <dbReference type="ChEBI" id="CHEBI:132368"/>
        <dbReference type="EC" id="2.4.1.17"/>
    </reaction>
</comment>
<dbReference type="Gene3D" id="3.40.50.2000">
    <property type="entry name" value="Glycogen Phosphorylase B"/>
    <property type="match status" value="2"/>
</dbReference>
<evidence type="ECO:0000256" key="4">
    <source>
        <dbReference type="RuleBase" id="RU003718"/>
    </source>
</evidence>
<reference evidence="7" key="2">
    <citation type="submission" date="2022-10" db="EMBL/GenBank/DDBJ databases">
        <authorList>
            <consortium name="ENA_rothamsted_submissions"/>
            <consortium name="culmorum"/>
            <person name="King R."/>
        </authorList>
    </citation>
    <scope>NUCLEOTIDE SEQUENCE</scope>
</reference>
<evidence type="ECO:0000256" key="2">
    <source>
        <dbReference type="ARBA" id="ARBA00022676"/>
    </source>
</evidence>
<evidence type="ECO:0000313" key="7">
    <source>
        <dbReference type="EMBL" id="CAG9799735.1"/>
    </source>
</evidence>
<organism evidence="7 8">
    <name type="scientific">Chironomus riparius</name>
    <dbReference type="NCBI Taxonomy" id="315576"/>
    <lineage>
        <taxon>Eukaryota</taxon>
        <taxon>Metazoa</taxon>
        <taxon>Ecdysozoa</taxon>
        <taxon>Arthropoda</taxon>
        <taxon>Hexapoda</taxon>
        <taxon>Insecta</taxon>
        <taxon>Pterygota</taxon>
        <taxon>Neoptera</taxon>
        <taxon>Endopterygota</taxon>
        <taxon>Diptera</taxon>
        <taxon>Nematocera</taxon>
        <taxon>Chironomoidea</taxon>
        <taxon>Chironomidae</taxon>
        <taxon>Chironominae</taxon>
        <taxon>Chironomus</taxon>
    </lineage>
</organism>